<reference evidence="1" key="1">
    <citation type="submission" date="2018-05" db="EMBL/GenBank/DDBJ databases">
        <authorList>
            <person name="Lanie J.A."/>
            <person name="Ng W.-L."/>
            <person name="Kazmierczak K.M."/>
            <person name="Andrzejewski T.M."/>
            <person name="Davidsen T.M."/>
            <person name="Wayne K.J."/>
            <person name="Tettelin H."/>
            <person name="Glass J.I."/>
            <person name="Rusch D."/>
            <person name="Podicherti R."/>
            <person name="Tsui H.-C.T."/>
            <person name="Winkler M.E."/>
        </authorList>
    </citation>
    <scope>NUCLEOTIDE SEQUENCE</scope>
</reference>
<organism evidence="1">
    <name type="scientific">marine metagenome</name>
    <dbReference type="NCBI Taxonomy" id="408172"/>
    <lineage>
        <taxon>unclassified sequences</taxon>
        <taxon>metagenomes</taxon>
        <taxon>ecological metagenomes</taxon>
    </lineage>
</organism>
<evidence type="ECO:0000313" key="1">
    <source>
        <dbReference type="EMBL" id="SVC92661.1"/>
    </source>
</evidence>
<dbReference type="EMBL" id="UINC01119092">
    <property type="protein sequence ID" value="SVC92661.1"/>
    <property type="molecule type" value="Genomic_DNA"/>
</dbReference>
<dbReference type="AlphaFoldDB" id="A0A382R7W1"/>
<protein>
    <submittedName>
        <fullName evidence="1">Uncharacterized protein</fullName>
    </submittedName>
</protein>
<gene>
    <name evidence="1" type="ORF">METZ01_LOCUS345515</name>
</gene>
<sequence length="74" mass="8283">MVPDFCPIVHRARFILSGEFTAESSFKNRPSSVSTPARPQYGNPLKAQYRQLTGHFGLHSPALVLECQLIQRLA</sequence>
<accession>A0A382R7W1</accession>
<name>A0A382R7W1_9ZZZZ</name>
<proteinExistence type="predicted"/>